<name>A0ABR3XDF8_9EURO</name>
<feature type="compositionally biased region" description="Basic and acidic residues" evidence="2">
    <location>
        <begin position="529"/>
        <end position="542"/>
    </location>
</feature>
<sequence length="608" mass="69715">MATSTPNSAVQPPNETTGKTADGSGILQTGLPTPGASPEPEPIPDRSDNESDKKRRHAKLIKHIESSDPHKPFDLLGVKTVADLDSRVPRMKRYLEGLDDTDSRSALKKVELAEQKAKEMIEALDTQTQRIIDDSDSSYTVVLNLQESENPKEKADFLKACMKSSLNRHPKKEEAHEILERAESDADNAMDMDENDPLTPDNETQSLYHQASQTIHRMIRQFDTDDQIEAELDQINEEIEEHNRLFVAEERIDELGIQNADILDIIRPGKEDFRALEKDPSNKAARETLEKINQKLRDYNQKHFYPADWVLHLPQSNKLLQKMLGSNPVNTAIDVDCPQGSTLDGGEILRYIEYFVPSEEERKKGKEPRYSFVIWDTTGRYYLKTGKEVGDAARRLYLQQDDAKKIKISQYYGEMRHGVKYSKQYFNRLRTLKTQEGNSCLQFLGAARRSPMTKSGRTMPQEYCVIWIDDPDIGMGWFDVFRRSTWVNFFGNDANYRIDQYWMERQEDPSRRLALVDDRTSQNSSRSGKAGEKPSSKEEDSISKISNNNRSMDDAISTLFGHTTFLHNELTHIREMLESLTGIPKTDKDQGKRKKKRKETGKEQGEEN</sequence>
<evidence type="ECO:0000256" key="1">
    <source>
        <dbReference type="SAM" id="Coils"/>
    </source>
</evidence>
<keyword evidence="1" id="KW-0175">Coiled coil</keyword>
<feature type="region of interest" description="Disordered" evidence="2">
    <location>
        <begin position="1"/>
        <end position="69"/>
    </location>
</feature>
<feature type="compositionally biased region" description="Polar residues" evidence="2">
    <location>
        <begin position="1"/>
        <end position="19"/>
    </location>
</feature>
<evidence type="ECO:0000313" key="4">
    <source>
        <dbReference type="Proteomes" id="UP001583193"/>
    </source>
</evidence>
<evidence type="ECO:0000256" key="2">
    <source>
        <dbReference type="SAM" id="MobiDB-lite"/>
    </source>
</evidence>
<feature type="compositionally biased region" description="Basic and acidic residues" evidence="2">
    <location>
        <begin position="43"/>
        <end position="53"/>
    </location>
</feature>
<organism evidence="3 4">
    <name type="scientific">Paecilomyces lecythidis</name>
    <dbReference type="NCBI Taxonomy" id="3004212"/>
    <lineage>
        <taxon>Eukaryota</taxon>
        <taxon>Fungi</taxon>
        <taxon>Dikarya</taxon>
        <taxon>Ascomycota</taxon>
        <taxon>Pezizomycotina</taxon>
        <taxon>Eurotiomycetes</taxon>
        <taxon>Eurotiomycetidae</taxon>
        <taxon>Eurotiales</taxon>
        <taxon>Thermoascaceae</taxon>
        <taxon>Paecilomyces</taxon>
    </lineage>
</organism>
<reference evidence="3 4" key="1">
    <citation type="journal article" date="2024" name="IMA Fungus">
        <title>IMA Genome - F19 : A genome assembly and annotation guide to empower mycologists, including annotated draft genome sequences of Ceratocystis pirilliformis, Diaporthe australafricana, Fusarium ophioides, Paecilomyces lecythidis, and Sporothrix stenoceras.</title>
        <authorList>
            <person name="Aylward J."/>
            <person name="Wilson A.M."/>
            <person name="Visagie C.M."/>
            <person name="Spraker J."/>
            <person name="Barnes I."/>
            <person name="Buitendag C."/>
            <person name="Ceriani C."/>
            <person name="Del Mar Angel L."/>
            <person name="du Plessis D."/>
            <person name="Fuchs T."/>
            <person name="Gasser K."/>
            <person name="Kramer D."/>
            <person name="Li W."/>
            <person name="Munsamy K."/>
            <person name="Piso A."/>
            <person name="Price J.L."/>
            <person name="Sonnekus B."/>
            <person name="Thomas C."/>
            <person name="van der Nest A."/>
            <person name="van Dijk A."/>
            <person name="van Heerden A."/>
            <person name="van Vuuren N."/>
            <person name="Yilmaz N."/>
            <person name="Duong T.A."/>
            <person name="van der Merwe N.A."/>
            <person name="Wingfield M.J."/>
            <person name="Wingfield B.D."/>
        </authorList>
    </citation>
    <scope>NUCLEOTIDE SEQUENCE [LARGE SCALE GENOMIC DNA]</scope>
    <source>
        <strain evidence="3 4">CMW 18167</strain>
    </source>
</reference>
<accession>A0ABR3XDF8</accession>
<dbReference type="EMBL" id="JAVDPF010000021">
    <property type="protein sequence ID" value="KAL1873644.1"/>
    <property type="molecule type" value="Genomic_DNA"/>
</dbReference>
<evidence type="ECO:0000313" key="3">
    <source>
        <dbReference type="EMBL" id="KAL1873644.1"/>
    </source>
</evidence>
<dbReference type="Proteomes" id="UP001583193">
    <property type="component" value="Unassembled WGS sequence"/>
</dbReference>
<gene>
    <name evidence="3" type="ORF">Plec18167_006161</name>
</gene>
<feature type="region of interest" description="Disordered" evidence="2">
    <location>
        <begin position="581"/>
        <end position="608"/>
    </location>
</feature>
<protein>
    <submittedName>
        <fullName evidence="3">Uncharacterized protein</fullName>
    </submittedName>
</protein>
<proteinExistence type="predicted"/>
<feature type="coiled-coil region" evidence="1">
    <location>
        <begin position="225"/>
        <end position="252"/>
    </location>
</feature>
<keyword evidence="4" id="KW-1185">Reference proteome</keyword>
<comment type="caution">
    <text evidence="3">The sequence shown here is derived from an EMBL/GenBank/DDBJ whole genome shotgun (WGS) entry which is preliminary data.</text>
</comment>
<feature type="region of interest" description="Disordered" evidence="2">
    <location>
        <begin position="512"/>
        <end position="549"/>
    </location>
</feature>